<gene>
    <name evidence="2" type="ORF">D0Y65_044572</name>
</gene>
<feature type="region of interest" description="Disordered" evidence="1">
    <location>
        <begin position="337"/>
        <end position="356"/>
    </location>
</feature>
<sequence length="437" mass="47116">MNQQNQGSGPPLNVPMKRKRGRPRKEESVVQGANVPVMPGSNNVLNSNQTAGTTTVCDDEMVGKVVTGVIDGTFNAGYLLSVKVADTDAFLRGLVFVEDQVSPVNVENDVAPHVKMIERKEIPIPVVNPQAEIHGSVPSSVQCNKQSFEPELQQVPMSEEQVLPTEIHSGISGLLENQSSSTLIPNSISSEGIPQGIQEPGHVNQSTSILSELDHDKTVKQGETLHELDASTQVKESSADGGETKVSEAVSELINLVPPIENTNMELGTGQQTLPYVQQLNEPNISNIEFNLIPVSAEPEALSCEQTTKTVNYFVEKQELPKTDVLEDTKTKLAIETSSNVDTSNSNGKPSTDVVSIPVVGSNHRLDTSQPESMPSEQVGKSVPSESKFSSEGHDLWGKRDPQNCSSFGDINKVDFNQPTESLAKSIESEKQIGSDT</sequence>
<organism evidence="2 3">
    <name type="scientific">Glycine soja</name>
    <name type="common">Wild soybean</name>
    <dbReference type="NCBI Taxonomy" id="3848"/>
    <lineage>
        <taxon>Eukaryota</taxon>
        <taxon>Viridiplantae</taxon>
        <taxon>Streptophyta</taxon>
        <taxon>Embryophyta</taxon>
        <taxon>Tracheophyta</taxon>
        <taxon>Spermatophyta</taxon>
        <taxon>Magnoliopsida</taxon>
        <taxon>eudicotyledons</taxon>
        <taxon>Gunneridae</taxon>
        <taxon>Pentapetalae</taxon>
        <taxon>rosids</taxon>
        <taxon>fabids</taxon>
        <taxon>Fabales</taxon>
        <taxon>Fabaceae</taxon>
        <taxon>Papilionoideae</taxon>
        <taxon>50 kb inversion clade</taxon>
        <taxon>NPAAA clade</taxon>
        <taxon>indigoferoid/millettioid clade</taxon>
        <taxon>Phaseoleae</taxon>
        <taxon>Glycine</taxon>
        <taxon>Glycine subgen. Soja</taxon>
    </lineage>
</organism>
<evidence type="ECO:0000313" key="3">
    <source>
        <dbReference type="Proteomes" id="UP000289340"/>
    </source>
</evidence>
<feature type="region of interest" description="Disordered" evidence="1">
    <location>
        <begin position="1"/>
        <end position="47"/>
    </location>
</feature>
<dbReference type="PANTHER" id="PTHR34682:SF11">
    <property type="entry name" value="AT HOOK MOTIF PROTEIN"/>
    <property type="match status" value="1"/>
</dbReference>
<feature type="compositionally biased region" description="Polar residues" evidence="1">
    <location>
        <begin position="337"/>
        <end position="354"/>
    </location>
</feature>
<accession>A0A445G0E4</accession>
<dbReference type="InterPro" id="IPR045881">
    <property type="entry name" value="MNM1-like"/>
</dbReference>
<protein>
    <recommendedName>
        <fullName evidence="4">AT hook motif-containing protein</fullName>
    </recommendedName>
</protein>
<feature type="compositionally biased region" description="Basic and acidic residues" evidence="1">
    <location>
        <begin position="389"/>
        <end position="402"/>
    </location>
</feature>
<feature type="region of interest" description="Disordered" evidence="1">
    <location>
        <begin position="363"/>
        <end position="437"/>
    </location>
</feature>
<feature type="compositionally biased region" description="Polar residues" evidence="1">
    <location>
        <begin position="403"/>
        <end position="423"/>
    </location>
</feature>
<evidence type="ECO:0008006" key="4">
    <source>
        <dbReference type="Google" id="ProtNLM"/>
    </source>
</evidence>
<dbReference type="AlphaFoldDB" id="A0A445G0E4"/>
<feature type="compositionally biased region" description="Basic and acidic residues" evidence="1">
    <location>
        <begin position="427"/>
        <end position="437"/>
    </location>
</feature>
<dbReference type="Proteomes" id="UP000289340">
    <property type="component" value="Chromosome 17"/>
</dbReference>
<keyword evidence="3" id="KW-1185">Reference proteome</keyword>
<reference evidence="2 3" key="1">
    <citation type="submission" date="2018-09" db="EMBL/GenBank/DDBJ databases">
        <title>A high-quality reference genome of wild soybean provides a powerful tool to mine soybean genomes.</title>
        <authorList>
            <person name="Xie M."/>
            <person name="Chung C.Y.L."/>
            <person name="Li M.-W."/>
            <person name="Wong F.-L."/>
            <person name="Chan T.-F."/>
            <person name="Lam H.-M."/>
        </authorList>
    </citation>
    <scope>NUCLEOTIDE SEQUENCE [LARGE SCALE GENOMIC DNA]</scope>
    <source>
        <strain evidence="3">cv. W05</strain>
        <tissue evidence="2">Hypocotyl of etiolated seedlings</tissue>
    </source>
</reference>
<name>A0A445G0E4_GLYSO</name>
<proteinExistence type="predicted"/>
<feature type="region of interest" description="Disordered" evidence="1">
    <location>
        <begin position="182"/>
        <end position="204"/>
    </location>
</feature>
<dbReference type="EMBL" id="QZWG01000017">
    <property type="protein sequence ID" value="RZB54682.1"/>
    <property type="molecule type" value="Genomic_DNA"/>
</dbReference>
<dbReference type="PANTHER" id="PTHR34682">
    <property type="entry name" value="AT HOOK MOTIF-CONTAINING PROTEIN"/>
    <property type="match status" value="1"/>
</dbReference>
<dbReference type="Gramene" id="XM_028353133.1">
    <property type="protein sequence ID" value="XP_028208934.1"/>
    <property type="gene ID" value="LOC114392097"/>
</dbReference>
<comment type="caution">
    <text evidence="2">The sequence shown here is derived from an EMBL/GenBank/DDBJ whole genome shotgun (WGS) entry which is preliminary data.</text>
</comment>
<evidence type="ECO:0000256" key="1">
    <source>
        <dbReference type="SAM" id="MobiDB-lite"/>
    </source>
</evidence>
<evidence type="ECO:0000313" key="2">
    <source>
        <dbReference type="EMBL" id="RZB54682.1"/>
    </source>
</evidence>